<name>A0A382K163_9ZZZZ</name>
<sequence>MFLLFGLTFGVFAMVYNNKLLGSGSTPREIHHTVVFQADANSGVLRHSSGSETIHSGAAVEKSKESSQILVNINEVGKGELIKLPSIKSLASERIMYYRNDFGGFNTI</sequence>
<protein>
    <submittedName>
        <fullName evidence="1">Uncharacterized protein</fullName>
    </submittedName>
</protein>
<dbReference type="SUPFAM" id="SSF47781">
    <property type="entry name" value="RuvA domain 2-like"/>
    <property type="match status" value="1"/>
</dbReference>
<evidence type="ECO:0000313" key="1">
    <source>
        <dbReference type="EMBL" id="SVC17746.1"/>
    </source>
</evidence>
<dbReference type="AlphaFoldDB" id="A0A382K163"/>
<proteinExistence type="predicted"/>
<organism evidence="1">
    <name type="scientific">marine metagenome</name>
    <dbReference type="NCBI Taxonomy" id="408172"/>
    <lineage>
        <taxon>unclassified sequences</taxon>
        <taxon>metagenomes</taxon>
        <taxon>ecological metagenomes</taxon>
    </lineage>
</organism>
<reference evidence="1" key="1">
    <citation type="submission" date="2018-05" db="EMBL/GenBank/DDBJ databases">
        <authorList>
            <person name="Lanie J.A."/>
            <person name="Ng W.-L."/>
            <person name="Kazmierczak K.M."/>
            <person name="Andrzejewski T.M."/>
            <person name="Davidsen T.M."/>
            <person name="Wayne K.J."/>
            <person name="Tettelin H."/>
            <person name="Glass J.I."/>
            <person name="Rusch D."/>
            <person name="Podicherti R."/>
            <person name="Tsui H.-C.T."/>
            <person name="Winkler M.E."/>
        </authorList>
    </citation>
    <scope>NUCLEOTIDE SEQUENCE</scope>
</reference>
<dbReference type="EMBL" id="UINC01077538">
    <property type="protein sequence ID" value="SVC17746.1"/>
    <property type="molecule type" value="Genomic_DNA"/>
</dbReference>
<accession>A0A382K163</accession>
<gene>
    <name evidence="1" type="ORF">METZ01_LOCUS270600</name>
</gene>
<dbReference type="InterPro" id="IPR010994">
    <property type="entry name" value="RuvA_2-like"/>
</dbReference>